<dbReference type="GO" id="GO:0008081">
    <property type="term" value="F:phosphoric diester hydrolase activity"/>
    <property type="evidence" value="ECO:0007669"/>
    <property type="project" value="InterPro"/>
</dbReference>
<comment type="caution">
    <text evidence="2">The sequence shown here is derived from an EMBL/GenBank/DDBJ whole genome shotgun (WGS) entry which is preliminary data.</text>
</comment>
<keyword evidence="3" id="KW-1185">Reference proteome</keyword>
<dbReference type="OrthoDB" id="384721at2"/>
<sequence length="256" mass="27526">MRELPSGFRHIPISHRGLHGPGVPENSLAAAGAAIAAGYGIELDIQPSADGVPMVFHDDDLERMTGEKGAITVHTAAILTGKRLLGSDEPIPTLAQMLELVAGRVPLLIEIKDQDGRLGAQIGELHLRVAEALEGYDGPVAVMSFNPHIVKAFHDVRPDIPVGITSCGFPAGDWPMLNEELRSHLAAITDFDRAGACFISHDKGDLDNLRVDALKAQGVPILSWTIRSAAEEEMARSIADNITFEDYHPPVGREDD</sequence>
<dbReference type="PANTHER" id="PTHR46211:SF1">
    <property type="entry name" value="GLYCEROPHOSPHODIESTER PHOSPHODIESTERASE, CYTOPLASMIC"/>
    <property type="match status" value="1"/>
</dbReference>
<evidence type="ECO:0000259" key="1">
    <source>
        <dbReference type="PROSITE" id="PS51704"/>
    </source>
</evidence>
<organism evidence="2 3">
    <name type="scientific">Paracoccus alkanivorans</name>
    <dbReference type="NCBI Taxonomy" id="2116655"/>
    <lineage>
        <taxon>Bacteria</taxon>
        <taxon>Pseudomonadati</taxon>
        <taxon>Pseudomonadota</taxon>
        <taxon>Alphaproteobacteria</taxon>
        <taxon>Rhodobacterales</taxon>
        <taxon>Paracoccaceae</taxon>
        <taxon>Paracoccus</taxon>
    </lineage>
</organism>
<dbReference type="InterPro" id="IPR017946">
    <property type="entry name" value="PLC-like_Pdiesterase_TIM-brl"/>
</dbReference>
<dbReference type="Pfam" id="PF03009">
    <property type="entry name" value="GDPD"/>
    <property type="match status" value="1"/>
</dbReference>
<dbReference type="AlphaFoldDB" id="A0A3M0MF39"/>
<gene>
    <name evidence="2" type="ORF">C9E81_06400</name>
</gene>
<evidence type="ECO:0000313" key="3">
    <source>
        <dbReference type="Proteomes" id="UP000273516"/>
    </source>
</evidence>
<dbReference type="PANTHER" id="PTHR46211">
    <property type="entry name" value="GLYCEROPHOSPHORYL DIESTER PHOSPHODIESTERASE"/>
    <property type="match status" value="1"/>
</dbReference>
<accession>A0A3M0MF39</accession>
<dbReference type="PROSITE" id="PS51704">
    <property type="entry name" value="GP_PDE"/>
    <property type="match status" value="1"/>
</dbReference>
<dbReference type="Gene3D" id="3.20.20.190">
    <property type="entry name" value="Phosphatidylinositol (PI) phosphodiesterase"/>
    <property type="match status" value="1"/>
</dbReference>
<proteinExistence type="predicted"/>
<evidence type="ECO:0000313" key="2">
    <source>
        <dbReference type="EMBL" id="RMC36306.1"/>
    </source>
</evidence>
<dbReference type="GO" id="GO:0006629">
    <property type="term" value="P:lipid metabolic process"/>
    <property type="evidence" value="ECO:0007669"/>
    <property type="project" value="InterPro"/>
</dbReference>
<reference evidence="2 3" key="1">
    <citation type="submission" date="2018-07" db="EMBL/GenBank/DDBJ databases">
        <authorList>
            <person name="Zhang Y."/>
            <person name="Wang L."/>
            <person name="Ma S."/>
        </authorList>
    </citation>
    <scope>NUCLEOTIDE SEQUENCE [LARGE SCALE GENOMIC DNA]</scope>
    <source>
        <strain evidence="2 3">4-2</strain>
    </source>
</reference>
<name>A0A3M0MF39_9RHOB</name>
<dbReference type="SUPFAM" id="SSF51695">
    <property type="entry name" value="PLC-like phosphodiesterases"/>
    <property type="match status" value="1"/>
</dbReference>
<dbReference type="InterPro" id="IPR030395">
    <property type="entry name" value="GP_PDE_dom"/>
</dbReference>
<dbReference type="Proteomes" id="UP000273516">
    <property type="component" value="Unassembled WGS sequence"/>
</dbReference>
<protein>
    <submittedName>
        <fullName evidence="2">Phosphodiesterase</fullName>
    </submittedName>
</protein>
<feature type="domain" description="GP-PDE" evidence="1">
    <location>
        <begin position="10"/>
        <end position="255"/>
    </location>
</feature>
<dbReference type="RefSeq" id="WP_122111472.1">
    <property type="nucleotide sequence ID" value="NZ_QOKZ01000002.1"/>
</dbReference>
<dbReference type="EMBL" id="QOKZ01000002">
    <property type="protein sequence ID" value="RMC36306.1"/>
    <property type="molecule type" value="Genomic_DNA"/>
</dbReference>